<feature type="transmembrane region" description="Helical" evidence="17">
    <location>
        <begin position="313"/>
        <end position="334"/>
    </location>
</feature>
<dbReference type="PANTHER" id="PTHR13872:SF1">
    <property type="entry name" value="DOLICHYL-DIPHOSPHOOLIGOSACCHARIDE--PROTEIN GLYCOSYLTRANSFERASE SUBUNIT STT3B"/>
    <property type="match status" value="1"/>
</dbReference>
<dbReference type="Pfam" id="PF02516">
    <property type="entry name" value="STT3"/>
    <property type="match status" value="1"/>
</dbReference>
<keyword evidence="12 17" id="KW-1133">Transmembrane helix</keyword>
<evidence type="ECO:0000259" key="18">
    <source>
        <dbReference type="Pfam" id="PF02516"/>
    </source>
</evidence>
<dbReference type="GO" id="GO:0005886">
    <property type="term" value="C:plasma membrane"/>
    <property type="evidence" value="ECO:0007669"/>
    <property type="project" value="UniProtKB-SubCell"/>
</dbReference>
<feature type="transmembrane region" description="Helical" evidence="17">
    <location>
        <begin position="421"/>
        <end position="448"/>
    </location>
</feature>
<dbReference type="PANTHER" id="PTHR13872">
    <property type="entry name" value="DOLICHYL-DIPHOSPHOOLIGOSACCHARIDE--PROTEIN GLYCOSYLTRANSFERASE SUBUNIT"/>
    <property type="match status" value="1"/>
</dbReference>
<evidence type="ECO:0000313" key="22">
    <source>
        <dbReference type="Proteomes" id="UP001218895"/>
    </source>
</evidence>
<comment type="cofactor">
    <cofactor evidence="1">
        <name>Mn(2+)</name>
        <dbReference type="ChEBI" id="CHEBI:29035"/>
    </cofactor>
</comment>
<dbReference type="NCBIfam" id="TIGR04154">
    <property type="entry name" value="archaeo_STT3"/>
    <property type="match status" value="1"/>
</dbReference>
<dbReference type="InterPro" id="IPR054479">
    <property type="entry name" value="AglB-like_core"/>
</dbReference>
<keyword evidence="13 17" id="KW-0472">Membrane</keyword>
<sequence length="820" mass="91763">MSHLLKNNIHILILLLFFAVLSFIIRVLPVFFLPDTGFIHIIRGDAEFNLRQIEIMVHNFPQYNWFDPMTAYPTGKEIGWGPLFPMIASFFAIITGASTTSEIINASSYVPPLMAALMVVVVFFIAYKVTDDKLTGVISAGVSSVISLFFLNYTSWGYVDHHAGEILFSALFCLSYIIASGKAEDKFTIDKTDPVFTKTAVFAILAGFFYAACYFTSPTTVLFLVIISLFTFVSCILSHNREVLPVREGFINTVTLIIPAVLILLFGVKYSGFSLSNYTIIHVIIPVLIIFATWFLVFLSYALSKTNYSEKKLLYPAAVLIAGLFVSLISAVIIPDIFSNLFMGADLIFGLGNYSIAEMQAWNFDYAVQSYHFAFILAFFGAIVAGKKVIEKGDKGLLFILLWAAITLYITIRHLRFEFFIAVPFSVLCAVCIAYAYENYYTHLLAYLKEDKKQTGTKKDKKKAVKKEPLKAGLFLAVMLIAVLFFANSVISDVSFAADYSEINFEEDKWISAMEWMDENTPDTGVSYFGEYKKESFEYPKESYGVMSWWDFGHVITLIGKRIPISNPFQDNVFGSRGCADFFISGTESEGNIILDNSGAKYVVTNSELTTPESGILPILTWLNKIDTAGNYLIHAGLPSESGEVTDTIAYTPEYYNTMIVRLNILDGSYVKPEMVGVLTTKTVSGVTTISGYEVTDYDSAVLMAEDENKYLISTDTDNPCTSVSALKNYRLVYETEDLADNVKIFEYVKGYEISGEGTVELEIETNTGRKFTYVQESENGQFVLPYSTIDNPYGVLAVGKYHIINTDDYFDVSEKDLYS</sequence>
<evidence type="ECO:0000256" key="9">
    <source>
        <dbReference type="ARBA" id="ARBA00022692"/>
    </source>
</evidence>
<feature type="transmembrane region" description="Helical" evidence="17">
    <location>
        <begin position="166"/>
        <end position="183"/>
    </location>
</feature>
<feature type="domain" description="AglB-like core" evidence="20">
    <location>
        <begin position="509"/>
        <end position="610"/>
    </location>
</feature>
<feature type="transmembrane region" description="Helical" evidence="17">
    <location>
        <begin position="249"/>
        <end position="268"/>
    </location>
</feature>
<comment type="catalytic activity">
    <reaction evidence="16">
        <text>an archaeal dolichyl phosphooligosaccharide + [protein]-L-asparagine = an archaeal dolichyl phosphate + a glycoprotein with the oligosaccharide chain attached by N-beta-D-glycosyl linkage to a protein L-asparagine.</text>
        <dbReference type="EC" id="2.4.99.21"/>
    </reaction>
</comment>
<feature type="transmembrane region" description="Helical" evidence="17">
    <location>
        <begin position="195"/>
        <end position="212"/>
    </location>
</feature>
<feature type="domain" description="Archaeal glycosylation protein B peripheral" evidence="19">
    <location>
        <begin position="759"/>
        <end position="815"/>
    </location>
</feature>
<evidence type="ECO:0000256" key="11">
    <source>
        <dbReference type="ARBA" id="ARBA00022842"/>
    </source>
</evidence>
<feature type="transmembrane region" description="Helical" evidence="17">
    <location>
        <begin position="218"/>
        <end position="237"/>
    </location>
</feature>
<feature type="transmembrane region" description="Helical" evidence="17">
    <location>
        <begin position="397"/>
        <end position="415"/>
    </location>
</feature>
<dbReference type="GeneID" id="79951096"/>
<evidence type="ECO:0000256" key="14">
    <source>
        <dbReference type="ARBA" id="ARBA00023211"/>
    </source>
</evidence>
<dbReference type="EC" id="2.4.99.21" evidence="6"/>
<feature type="transmembrane region" description="Helical" evidence="17">
    <location>
        <begin position="78"/>
        <end position="97"/>
    </location>
</feature>
<dbReference type="Gene3D" id="2.60.40.3390">
    <property type="match status" value="1"/>
</dbReference>
<accession>A0AAF0FUL6</accession>
<comment type="pathway">
    <text evidence="4">Protein modification; protein glycosylation.</text>
</comment>
<dbReference type="Pfam" id="PF18079">
    <property type="entry name" value="AglB_L1"/>
    <property type="match status" value="1"/>
</dbReference>
<dbReference type="GO" id="GO:0046872">
    <property type="term" value="F:metal ion binding"/>
    <property type="evidence" value="ECO:0007669"/>
    <property type="project" value="UniProtKB-KW"/>
</dbReference>
<dbReference type="InterPro" id="IPR026410">
    <property type="entry name" value="OlisacTrfase_arch"/>
</dbReference>
<proteinExistence type="inferred from homology"/>
<evidence type="ECO:0000256" key="7">
    <source>
        <dbReference type="ARBA" id="ARBA00022676"/>
    </source>
</evidence>
<dbReference type="GO" id="GO:0004576">
    <property type="term" value="F:oligosaccharyl transferase activity"/>
    <property type="evidence" value="ECO:0007669"/>
    <property type="project" value="InterPro"/>
</dbReference>
<reference evidence="21" key="1">
    <citation type="submission" date="2022-01" db="EMBL/GenBank/DDBJ databases">
        <title>Complete genome of Methanomicrobium antiquum DSM 21220.</title>
        <authorList>
            <person name="Chen S.-C."/>
            <person name="You Y.-T."/>
            <person name="Zhou Y.-Z."/>
            <person name="Lai M.-C."/>
        </authorList>
    </citation>
    <scope>NUCLEOTIDE SEQUENCE</scope>
    <source>
        <strain evidence="21">DSM 21220</strain>
    </source>
</reference>
<dbReference type="RefSeq" id="WP_278099639.1">
    <property type="nucleotide sequence ID" value="NZ_CP091092.1"/>
</dbReference>
<evidence type="ECO:0000256" key="13">
    <source>
        <dbReference type="ARBA" id="ARBA00023136"/>
    </source>
</evidence>
<feature type="transmembrane region" description="Helical" evidence="17">
    <location>
        <begin position="12"/>
        <end position="33"/>
    </location>
</feature>
<keyword evidence="8 21" id="KW-0808">Transferase</keyword>
<dbReference type="InterPro" id="IPR041154">
    <property type="entry name" value="AglB_P1"/>
</dbReference>
<evidence type="ECO:0000256" key="10">
    <source>
        <dbReference type="ARBA" id="ARBA00022723"/>
    </source>
</evidence>
<keyword evidence="9 17" id="KW-0812">Transmembrane</keyword>
<dbReference type="InterPro" id="IPR003674">
    <property type="entry name" value="Oligo_trans_STT3"/>
</dbReference>
<evidence type="ECO:0000256" key="5">
    <source>
        <dbReference type="ARBA" id="ARBA00010810"/>
    </source>
</evidence>
<feature type="transmembrane region" description="Helical" evidence="17">
    <location>
        <begin position="109"/>
        <end position="127"/>
    </location>
</feature>
<evidence type="ECO:0000259" key="19">
    <source>
        <dbReference type="Pfam" id="PF18079"/>
    </source>
</evidence>
<comment type="cofactor">
    <cofactor evidence="2">
        <name>Mg(2+)</name>
        <dbReference type="ChEBI" id="CHEBI:18420"/>
    </cofactor>
</comment>
<feature type="domain" description="Oligosaccharyl transferase STT3 N-terminal" evidence="18">
    <location>
        <begin position="22"/>
        <end position="429"/>
    </location>
</feature>
<dbReference type="EMBL" id="CP091092">
    <property type="protein sequence ID" value="WFN36803.1"/>
    <property type="molecule type" value="Genomic_DNA"/>
</dbReference>
<gene>
    <name evidence="21" type="ORF">L1994_11805</name>
</gene>
<dbReference type="AlphaFoldDB" id="A0AAF0FUL6"/>
<evidence type="ECO:0000256" key="8">
    <source>
        <dbReference type="ARBA" id="ARBA00022679"/>
    </source>
</evidence>
<evidence type="ECO:0000259" key="20">
    <source>
        <dbReference type="Pfam" id="PF22627"/>
    </source>
</evidence>
<evidence type="ECO:0000313" key="21">
    <source>
        <dbReference type="EMBL" id="WFN36803.1"/>
    </source>
</evidence>
<keyword evidence="11" id="KW-0460">Magnesium</keyword>
<feature type="transmembrane region" description="Helical" evidence="17">
    <location>
        <begin position="134"/>
        <end position="154"/>
    </location>
</feature>
<dbReference type="Gene3D" id="3.40.50.12610">
    <property type="match status" value="1"/>
</dbReference>
<evidence type="ECO:0000256" key="4">
    <source>
        <dbReference type="ARBA" id="ARBA00004922"/>
    </source>
</evidence>
<dbReference type="Proteomes" id="UP001218895">
    <property type="component" value="Chromosome"/>
</dbReference>
<evidence type="ECO:0000256" key="6">
    <source>
        <dbReference type="ARBA" id="ARBA00012602"/>
    </source>
</evidence>
<feature type="transmembrane region" description="Helical" evidence="17">
    <location>
        <begin position="469"/>
        <end position="487"/>
    </location>
</feature>
<keyword evidence="10" id="KW-0479">Metal-binding</keyword>
<keyword evidence="7" id="KW-0328">Glycosyltransferase</keyword>
<evidence type="ECO:0000256" key="15">
    <source>
        <dbReference type="ARBA" id="ARBA00030679"/>
    </source>
</evidence>
<comment type="subcellular location">
    <subcellularLocation>
        <location evidence="3">Cell membrane</location>
        <topology evidence="3">Multi-pass membrane protein</topology>
    </subcellularLocation>
</comment>
<organism evidence="21 22">
    <name type="scientific">Methanomicrobium antiquum</name>
    <dbReference type="NCBI Taxonomy" id="487686"/>
    <lineage>
        <taxon>Archaea</taxon>
        <taxon>Methanobacteriati</taxon>
        <taxon>Methanobacteriota</taxon>
        <taxon>Stenosarchaea group</taxon>
        <taxon>Methanomicrobia</taxon>
        <taxon>Methanomicrobiales</taxon>
        <taxon>Methanomicrobiaceae</taxon>
        <taxon>Methanomicrobium</taxon>
    </lineage>
</organism>
<name>A0AAF0FUL6_9EURY</name>
<evidence type="ECO:0000256" key="12">
    <source>
        <dbReference type="ARBA" id="ARBA00022989"/>
    </source>
</evidence>
<evidence type="ECO:0000256" key="3">
    <source>
        <dbReference type="ARBA" id="ARBA00004651"/>
    </source>
</evidence>
<feature type="transmembrane region" description="Helical" evidence="17">
    <location>
        <begin position="366"/>
        <end position="385"/>
    </location>
</feature>
<keyword evidence="22" id="KW-1185">Reference proteome</keyword>
<protein>
    <recommendedName>
        <fullName evidence="6">dolichyl-phosphooligosaccharide-protein glycotransferase</fullName>
        <ecNumber evidence="6">2.4.99.21</ecNumber>
    </recommendedName>
    <alternativeName>
        <fullName evidence="15">Oligosaccharyl transferase</fullName>
    </alternativeName>
</protein>
<evidence type="ECO:0000256" key="2">
    <source>
        <dbReference type="ARBA" id="ARBA00001946"/>
    </source>
</evidence>
<comment type="similarity">
    <text evidence="5">Belongs to the STT3 family.</text>
</comment>
<evidence type="ECO:0000256" key="17">
    <source>
        <dbReference type="SAM" id="Phobius"/>
    </source>
</evidence>
<dbReference type="Pfam" id="PF22627">
    <property type="entry name" value="AglB_core-like"/>
    <property type="match status" value="1"/>
</dbReference>
<dbReference type="InterPro" id="IPR048307">
    <property type="entry name" value="STT3_N"/>
</dbReference>
<keyword evidence="14" id="KW-0464">Manganese</keyword>
<feature type="transmembrane region" description="Helical" evidence="17">
    <location>
        <begin position="280"/>
        <end position="301"/>
    </location>
</feature>
<dbReference type="KEGG" id="manq:L1994_11805"/>
<evidence type="ECO:0000256" key="16">
    <source>
        <dbReference type="ARBA" id="ARBA00034066"/>
    </source>
</evidence>
<evidence type="ECO:0000256" key="1">
    <source>
        <dbReference type="ARBA" id="ARBA00001936"/>
    </source>
</evidence>